<dbReference type="SUPFAM" id="SSF52540">
    <property type="entry name" value="P-loop containing nucleoside triphosphate hydrolases"/>
    <property type="match status" value="2"/>
</dbReference>
<protein>
    <recommendedName>
        <fullName evidence="1">RNA helicase</fullName>
        <ecNumber evidence="1">3.6.4.13</ecNumber>
    </recommendedName>
</protein>
<evidence type="ECO:0000259" key="11">
    <source>
        <dbReference type="PROSITE" id="PS51194"/>
    </source>
</evidence>
<dbReference type="PROSITE" id="PS51195">
    <property type="entry name" value="Q_MOTIF"/>
    <property type="match status" value="1"/>
</dbReference>
<accession>A0A0N4U6B1</accession>
<dbReference type="Proteomes" id="UP000274756">
    <property type="component" value="Unassembled WGS sequence"/>
</dbReference>
<comment type="catalytic activity">
    <reaction evidence="8">
        <text>ATP + H2O = ADP + phosphate + H(+)</text>
        <dbReference type="Rhea" id="RHEA:13065"/>
        <dbReference type="ChEBI" id="CHEBI:15377"/>
        <dbReference type="ChEBI" id="CHEBI:15378"/>
        <dbReference type="ChEBI" id="CHEBI:30616"/>
        <dbReference type="ChEBI" id="CHEBI:43474"/>
        <dbReference type="ChEBI" id="CHEBI:456216"/>
        <dbReference type="EC" id="3.6.4.13"/>
    </reaction>
</comment>
<organism evidence="14 16">
    <name type="scientific">Dracunculus medinensis</name>
    <name type="common">Guinea worm</name>
    <dbReference type="NCBI Taxonomy" id="318479"/>
    <lineage>
        <taxon>Eukaryota</taxon>
        <taxon>Metazoa</taxon>
        <taxon>Ecdysozoa</taxon>
        <taxon>Nematoda</taxon>
        <taxon>Chromadorea</taxon>
        <taxon>Rhabditida</taxon>
        <taxon>Spirurina</taxon>
        <taxon>Dracunculoidea</taxon>
        <taxon>Dracunculidae</taxon>
        <taxon>Dracunculus</taxon>
    </lineage>
</organism>
<evidence type="ECO:0000256" key="9">
    <source>
        <dbReference type="PROSITE-ProRule" id="PRU00552"/>
    </source>
</evidence>
<dbReference type="GO" id="GO:0003724">
    <property type="term" value="F:RNA helicase activity"/>
    <property type="evidence" value="ECO:0007669"/>
    <property type="project" value="UniProtKB-EC"/>
</dbReference>
<evidence type="ECO:0000313" key="13">
    <source>
        <dbReference type="EMBL" id="VDN56835.1"/>
    </source>
</evidence>
<keyword evidence="2" id="KW-0547">Nucleotide-binding</keyword>
<evidence type="ECO:0000313" key="15">
    <source>
        <dbReference type="Proteomes" id="UP000274756"/>
    </source>
</evidence>
<feature type="short sequence motif" description="Q motif" evidence="9">
    <location>
        <begin position="83"/>
        <end position="111"/>
    </location>
</feature>
<dbReference type="InterPro" id="IPR014001">
    <property type="entry name" value="Helicase_ATP-bd"/>
</dbReference>
<dbReference type="PROSITE" id="PS51192">
    <property type="entry name" value="HELICASE_ATP_BIND_1"/>
    <property type="match status" value="1"/>
</dbReference>
<evidence type="ECO:0000256" key="6">
    <source>
        <dbReference type="ARBA" id="ARBA00022884"/>
    </source>
</evidence>
<keyword evidence="3" id="KW-0378">Hydrolase</keyword>
<dbReference type="InterPro" id="IPR001650">
    <property type="entry name" value="Helicase_C-like"/>
</dbReference>
<evidence type="ECO:0000256" key="3">
    <source>
        <dbReference type="ARBA" id="ARBA00022801"/>
    </source>
</evidence>
<dbReference type="GO" id="GO:0005829">
    <property type="term" value="C:cytosol"/>
    <property type="evidence" value="ECO:0007669"/>
    <property type="project" value="TreeGrafter"/>
</dbReference>
<dbReference type="Gene3D" id="3.40.50.300">
    <property type="entry name" value="P-loop containing nucleotide triphosphate hydrolases"/>
    <property type="match status" value="2"/>
</dbReference>
<dbReference type="CDD" id="cd18787">
    <property type="entry name" value="SF2_C_DEAD"/>
    <property type="match status" value="1"/>
</dbReference>
<evidence type="ECO:0000313" key="16">
    <source>
        <dbReference type="WBParaSite" id="DME_0000244801-mRNA-1"/>
    </source>
</evidence>
<sequence>MSGSPLDNRNTGELSALPGFLDRHICRGIVLEVKEDSIFSIPGTASDRAAGKCQRKERNEKEMKKKRNIEKTVKCAEETNITASFQDFGFDERLLKAIGELGWERPTFIQQNMIPLILENKNVTARARTGSGKTAAFMLPIIEKVIQLRNMSSNEKLYGPFALFISPTKELSKQAYILLNKLTSTFPFLNSMNFAELDAANEDIWLKEHPDMIVSTPGRLLHALNKLPDFCKNVRHVVLDEADLLLSYGYEAEMKRLRSFLPQQYQVIFTSATLNEDIGPIKNLFANGKVVVLRLKESQLPGLDQLTQYHICCQNDEERFAIFISLFKLKLIVGKSIIFVSNTNRCYQLGLFLQGFKIRSCILNAEMPVNSRCNVIKEFNDGKYYNIIASDIHDVIEEFSPNLAKNMFQKKNKNLKKKLPRHMDKESGVARGIDFHHVSNVINFDFPTSVDLYIHRVGRTARGWNKGTALSFAIPDERPYLEEIQKEINEQLGDNAIVPYEIRIKDLESFLLRTRDVLAACTRTVIREARLAEIRAEILRSKRLETYFAKNPREKSTLEHDRKLYTLSLHSPAIADVPNYIVPISLRGKAVDVERPKNNRKRHQRNEKERLTFNQKRFKRKQEDPLQSFSI</sequence>
<dbReference type="PROSITE" id="PS51194">
    <property type="entry name" value="HELICASE_CTER"/>
    <property type="match status" value="1"/>
</dbReference>
<gene>
    <name evidence="13" type="ORF">DME_LOCUS6808</name>
</gene>
<dbReference type="GO" id="GO:0005524">
    <property type="term" value="F:ATP binding"/>
    <property type="evidence" value="ECO:0007669"/>
    <property type="project" value="UniProtKB-KW"/>
</dbReference>
<evidence type="ECO:0000256" key="7">
    <source>
        <dbReference type="ARBA" id="ARBA00038041"/>
    </source>
</evidence>
<dbReference type="InterPro" id="IPR050079">
    <property type="entry name" value="DEAD_box_RNA_helicase"/>
</dbReference>
<evidence type="ECO:0000256" key="4">
    <source>
        <dbReference type="ARBA" id="ARBA00022806"/>
    </source>
</evidence>
<evidence type="ECO:0000256" key="2">
    <source>
        <dbReference type="ARBA" id="ARBA00022741"/>
    </source>
</evidence>
<dbReference type="WBParaSite" id="DME_0000244801-mRNA-1">
    <property type="protein sequence ID" value="DME_0000244801-mRNA-1"/>
    <property type="gene ID" value="DME_0000244801"/>
</dbReference>
<feature type="domain" description="Helicase C-terminal" evidence="11">
    <location>
        <begin position="305"/>
        <end position="508"/>
    </location>
</feature>
<evidence type="ECO:0000259" key="12">
    <source>
        <dbReference type="PROSITE" id="PS51195"/>
    </source>
</evidence>
<comment type="similarity">
    <text evidence="7">Belongs to the DEAD box helicase family. DDX56/DBP9 subfamily.</text>
</comment>
<dbReference type="SMART" id="SM00487">
    <property type="entry name" value="DEXDc"/>
    <property type="match status" value="1"/>
</dbReference>
<evidence type="ECO:0000259" key="10">
    <source>
        <dbReference type="PROSITE" id="PS51192"/>
    </source>
</evidence>
<dbReference type="PANTHER" id="PTHR47959:SF21">
    <property type="entry name" value="DEAD-BOX HELICASE 56"/>
    <property type="match status" value="1"/>
</dbReference>
<dbReference type="OrthoDB" id="1191041at2759"/>
<dbReference type="PANTHER" id="PTHR47959">
    <property type="entry name" value="ATP-DEPENDENT RNA HELICASE RHLE-RELATED"/>
    <property type="match status" value="1"/>
</dbReference>
<reference evidence="13 15" key="2">
    <citation type="submission" date="2018-11" db="EMBL/GenBank/DDBJ databases">
        <authorList>
            <consortium name="Pathogen Informatics"/>
        </authorList>
    </citation>
    <scope>NUCLEOTIDE SEQUENCE [LARGE SCALE GENOMIC DNA]</scope>
</reference>
<reference evidence="16" key="1">
    <citation type="submission" date="2017-02" db="UniProtKB">
        <authorList>
            <consortium name="WormBaseParasite"/>
        </authorList>
    </citation>
    <scope>IDENTIFICATION</scope>
</reference>
<feature type="domain" description="DEAD-box RNA helicase Q" evidence="12">
    <location>
        <begin position="83"/>
        <end position="111"/>
    </location>
</feature>
<dbReference type="InterPro" id="IPR011545">
    <property type="entry name" value="DEAD/DEAH_box_helicase_dom"/>
</dbReference>
<evidence type="ECO:0000256" key="1">
    <source>
        <dbReference type="ARBA" id="ARBA00012552"/>
    </source>
</evidence>
<dbReference type="Proteomes" id="UP000038040">
    <property type="component" value="Unplaced"/>
</dbReference>
<feature type="domain" description="Helicase ATP-binding" evidence="10">
    <location>
        <begin position="114"/>
        <end position="292"/>
    </location>
</feature>
<dbReference type="GO" id="GO:0016787">
    <property type="term" value="F:hydrolase activity"/>
    <property type="evidence" value="ECO:0007669"/>
    <property type="project" value="UniProtKB-KW"/>
</dbReference>
<dbReference type="GO" id="GO:0003723">
    <property type="term" value="F:RNA binding"/>
    <property type="evidence" value="ECO:0007669"/>
    <property type="project" value="UniProtKB-KW"/>
</dbReference>
<dbReference type="InterPro" id="IPR014014">
    <property type="entry name" value="RNA_helicase_DEAD_Q_motif"/>
</dbReference>
<dbReference type="EMBL" id="UYYG01001157">
    <property type="protein sequence ID" value="VDN56835.1"/>
    <property type="molecule type" value="Genomic_DNA"/>
</dbReference>
<evidence type="ECO:0000313" key="14">
    <source>
        <dbReference type="Proteomes" id="UP000038040"/>
    </source>
</evidence>
<dbReference type="SMART" id="SM00490">
    <property type="entry name" value="HELICc"/>
    <property type="match status" value="1"/>
</dbReference>
<keyword evidence="4" id="KW-0347">Helicase</keyword>
<dbReference type="Pfam" id="PF00271">
    <property type="entry name" value="Helicase_C"/>
    <property type="match status" value="1"/>
</dbReference>
<dbReference type="AlphaFoldDB" id="A0A0N4U6B1"/>
<dbReference type="EC" id="3.6.4.13" evidence="1"/>
<keyword evidence="6" id="KW-0694">RNA-binding</keyword>
<evidence type="ECO:0000256" key="5">
    <source>
        <dbReference type="ARBA" id="ARBA00022840"/>
    </source>
</evidence>
<evidence type="ECO:0000256" key="8">
    <source>
        <dbReference type="ARBA" id="ARBA00047984"/>
    </source>
</evidence>
<dbReference type="STRING" id="318479.A0A0N4U6B1"/>
<proteinExistence type="inferred from homology"/>
<keyword evidence="15" id="KW-1185">Reference proteome</keyword>
<dbReference type="Pfam" id="PF00270">
    <property type="entry name" value="DEAD"/>
    <property type="match status" value="1"/>
</dbReference>
<dbReference type="InterPro" id="IPR027417">
    <property type="entry name" value="P-loop_NTPase"/>
</dbReference>
<keyword evidence="5" id="KW-0067">ATP-binding</keyword>
<name>A0A0N4U6B1_DRAME</name>